<keyword evidence="1" id="KW-1133">Transmembrane helix</keyword>
<dbReference type="EMBL" id="LGRX02000171">
    <property type="protein sequence ID" value="KAK3289286.1"/>
    <property type="molecule type" value="Genomic_DNA"/>
</dbReference>
<sequence length="145" mass="16540">MGTMNDKIFQQSDFTLALVYGMVILDIFLYSFTTWYLDQVLPTQYGQRQHPLFFLHKSYWFPDAAVPEQLSQKGSTKSNDRFEPSAEGKENAVEVAPLTLPIYPSPTGCPPHPCRRRPLIRRSITPCTLVHLPIGRSHMCELVSL</sequence>
<proteinExistence type="predicted"/>
<evidence type="ECO:0000313" key="2">
    <source>
        <dbReference type="EMBL" id="KAK3289286.1"/>
    </source>
</evidence>
<dbReference type="AlphaFoldDB" id="A0AAE0H3T4"/>
<feature type="transmembrane region" description="Helical" evidence="1">
    <location>
        <begin position="14"/>
        <end position="37"/>
    </location>
</feature>
<keyword evidence="1" id="KW-0472">Membrane</keyword>
<organism evidence="2 3">
    <name type="scientific">Cymbomonas tetramitiformis</name>
    <dbReference type="NCBI Taxonomy" id="36881"/>
    <lineage>
        <taxon>Eukaryota</taxon>
        <taxon>Viridiplantae</taxon>
        <taxon>Chlorophyta</taxon>
        <taxon>Pyramimonadophyceae</taxon>
        <taxon>Pyramimonadales</taxon>
        <taxon>Pyramimonadaceae</taxon>
        <taxon>Cymbomonas</taxon>
    </lineage>
</organism>
<dbReference type="Proteomes" id="UP001190700">
    <property type="component" value="Unassembled WGS sequence"/>
</dbReference>
<evidence type="ECO:0000256" key="1">
    <source>
        <dbReference type="SAM" id="Phobius"/>
    </source>
</evidence>
<protein>
    <submittedName>
        <fullName evidence="2">Uncharacterized protein</fullName>
    </submittedName>
</protein>
<keyword evidence="3" id="KW-1185">Reference proteome</keyword>
<name>A0AAE0H3T4_9CHLO</name>
<keyword evidence="1" id="KW-0812">Transmembrane</keyword>
<gene>
    <name evidence="2" type="ORF">CYMTET_3277</name>
</gene>
<comment type="caution">
    <text evidence="2">The sequence shown here is derived from an EMBL/GenBank/DDBJ whole genome shotgun (WGS) entry which is preliminary data.</text>
</comment>
<evidence type="ECO:0000313" key="3">
    <source>
        <dbReference type="Proteomes" id="UP001190700"/>
    </source>
</evidence>
<accession>A0AAE0H3T4</accession>
<reference evidence="2 3" key="1">
    <citation type="journal article" date="2015" name="Genome Biol. Evol.">
        <title>Comparative Genomics of a Bacterivorous Green Alga Reveals Evolutionary Causalities and Consequences of Phago-Mixotrophic Mode of Nutrition.</title>
        <authorList>
            <person name="Burns J.A."/>
            <person name="Paasch A."/>
            <person name="Narechania A."/>
            <person name="Kim E."/>
        </authorList>
    </citation>
    <scope>NUCLEOTIDE SEQUENCE [LARGE SCALE GENOMIC DNA]</scope>
    <source>
        <strain evidence="2 3">PLY_AMNH</strain>
    </source>
</reference>